<evidence type="ECO:0000256" key="2">
    <source>
        <dbReference type="ARBA" id="ARBA00004127"/>
    </source>
</evidence>
<comment type="catalytic activity">
    <reaction evidence="15">
        <text>13-(9Z-hexadecenoyloxy)-octadecanoate + H2O = 13-hydroxy-octadecanoate + (9Z)-hexadecenoate + H(+)</text>
        <dbReference type="Rhea" id="RHEA:52076"/>
        <dbReference type="ChEBI" id="CHEBI:15377"/>
        <dbReference type="ChEBI" id="CHEBI:15378"/>
        <dbReference type="ChEBI" id="CHEBI:32372"/>
        <dbReference type="ChEBI" id="CHEBI:136304"/>
        <dbReference type="ChEBI" id="CHEBI:136315"/>
    </reaction>
    <physiologicalReaction direction="left-to-right" evidence="15">
        <dbReference type="Rhea" id="RHEA:52077"/>
    </physiologicalReaction>
</comment>
<comment type="catalytic activity">
    <reaction evidence="1">
        <text>9-(9Z-hexadecenoyloxy)-octadecanoate + H2O = (9Z)-hexadecenoate + 9-hydroxy-octadecanoate + H(+)</text>
        <dbReference type="Rhea" id="RHEA:52068"/>
        <dbReference type="ChEBI" id="CHEBI:15377"/>
        <dbReference type="ChEBI" id="CHEBI:15378"/>
        <dbReference type="ChEBI" id="CHEBI:32372"/>
        <dbReference type="ChEBI" id="CHEBI:136286"/>
        <dbReference type="ChEBI" id="CHEBI:136309"/>
    </reaction>
    <physiologicalReaction direction="left-to-right" evidence="1">
        <dbReference type="Rhea" id="RHEA:52069"/>
    </physiologicalReaction>
</comment>
<evidence type="ECO:0000256" key="7">
    <source>
        <dbReference type="ARBA" id="ARBA00047368"/>
    </source>
</evidence>
<evidence type="ECO:0000256" key="10">
    <source>
        <dbReference type="ARBA" id="ARBA00048680"/>
    </source>
</evidence>
<comment type="catalytic activity">
    <reaction evidence="14">
        <text>13-(9Z-octadecenoyloxy)-octadecanoate + H2O = 13-hydroxy-octadecanoate + (9Z)-octadecenoate + H(+)</text>
        <dbReference type="Rhea" id="RHEA:52064"/>
        <dbReference type="ChEBI" id="CHEBI:15377"/>
        <dbReference type="ChEBI" id="CHEBI:15378"/>
        <dbReference type="ChEBI" id="CHEBI:30823"/>
        <dbReference type="ChEBI" id="CHEBI:136303"/>
        <dbReference type="ChEBI" id="CHEBI:136304"/>
    </reaction>
    <physiologicalReaction direction="left-to-right" evidence="14">
        <dbReference type="Rhea" id="RHEA:52065"/>
    </physiologicalReaction>
</comment>
<dbReference type="InterPro" id="IPR006838">
    <property type="entry name" value="ADTRP_AIG1"/>
</dbReference>
<organism evidence="18 19">
    <name type="scientific">Globodera pallida</name>
    <name type="common">Potato cyst nematode worm</name>
    <name type="synonym">Heterodera pallida</name>
    <dbReference type="NCBI Taxonomy" id="36090"/>
    <lineage>
        <taxon>Eukaryota</taxon>
        <taxon>Metazoa</taxon>
        <taxon>Ecdysozoa</taxon>
        <taxon>Nematoda</taxon>
        <taxon>Chromadorea</taxon>
        <taxon>Rhabditida</taxon>
        <taxon>Tylenchina</taxon>
        <taxon>Tylenchomorpha</taxon>
        <taxon>Tylenchoidea</taxon>
        <taxon>Heteroderidae</taxon>
        <taxon>Heteroderinae</taxon>
        <taxon>Globodera</taxon>
    </lineage>
</organism>
<reference evidence="18" key="2">
    <citation type="submission" date="2014-05" db="EMBL/GenBank/DDBJ databases">
        <title>The genome and life-stage specific transcriptomes of Globodera pallida elucidate key aspects of plant parasitism by a cyst nematode.</title>
        <authorList>
            <person name="Cotton J.A."/>
            <person name="Lilley C.J."/>
            <person name="Jones L.M."/>
            <person name="Kikuchi T."/>
            <person name="Reid A.J."/>
            <person name="Thorpe P."/>
            <person name="Tsai I.J."/>
            <person name="Beasley H."/>
            <person name="Blok V."/>
            <person name="Cock P.J.A."/>
            <person name="Van den Akker S.E."/>
            <person name="Holroyd N."/>
            <person name="Hunt M."/>
            <person name="Mantelin S."/>
            <person name="Naghra H."/>
            <person name="Pain A."/>
            <person name="Palomares-Rius J.E."/>
            <person name="Zarowiecki M."/>
            <person name="Berriman M."/>
            <person name="Jones J.T."/>
            <person name="Urwin P.E."/>
        </authorList>
    </citation>
    <scope>NUCLEOTIDE SEQUENCE [LARGE SCALE GENOMIC DNA]</scope>
    <source>
        <strain evidence="18">Lindley</strain>
    </source>
</reference>
<evidence type="ECO:0000256" key="16">
    <source>
        <dbReference type="ARBA" id="ARBA00049428"/>
    </source>
</evidence>
<evidence type="ECO:0000256" key="13">
    <source>
        <dbReference type="ARBA" id="ARBA00049221"/>
    </source>
</evidence>
<comment type="catalytic activity">
    <reaction evidence="7">
        <text>12-hexadecanoyloxy-octadecanoate + H2O = 12-hydroxyoctadecanoate + hexadecanoate + H(+)</text>
        <dbReference type="Rhea" id="RHEA:52056"/>
        <dbReference type="ChEBI" id="CHEBI:7896"/>
        <dbReference type="ChEBI" id="CHEBI:15377"/>
        <dbReference type="ChEBI" id="CHEBI:15378"/>
        <dbReference type="ChEBI" id="CHEBI:83677"/>
        <dbReference type="ChEBI" id="CHEBI:84201"/>
    </reaction>
    <physiologicalReaction direction="left-to-right" evidence="7">
        <dbReference type="Rhea" id="RHEA:52057"/>
    </physiologicalReaction>
</comment>
<evidence type="ECO:0000256" key="4">
    <source>
        <dbReference type="ARBA" id="ARBA00022692"/>
    </source>
</evidence>
<evidence type="ECO:0000313" key="18">
    <source>
        <dbReference type="Proteomes" id="UP000050741"/>
    </source>
</evidence>
<sequence>MHTFPLFAMLVDFSIWHHHRPSKRAALMATALFSLFYIALIHYFFVRFNFWAYPILGNLSFGGRALFLLFCTVFMFCAFVIGDAFNKLLHSLNRGRKAL</sequence>
<comment type="catalytic activity">
    <reaction evidence="8">
        <text>13-octadecanoyloxy-octadecanoate + H2O = 13-hydroxy-octadecanoate + octadecanoate + H(+)</text>
        <dbReference type="Rhea" id="RHEA:52084"/>
        <dbReference type="ChEBI" id="CHEBI:15377"/>
        <dbReference type="ChEBI" id="CHEBI:15378"/>
        <dbReference type="ChEBI" id="CHEBI:25629"/>
        <dbReference type="ChEBI" id="CHEBI:136304"/>
        <dbReference type="ChEBI" id="CHEBI:136335"/>
    </reaction>
    <physiologicalReaction direction="left-to-right" evidence="8">
        <dbReference type="Rhea" id="RHEA:52085"/>
    </physiologicalReaction>
</comment>
<dbReference type="Proteomes" id="UP000050741">
    <property type="component" value="Unassembled WGS sequence"/>
</dbReference>
<evidence type="ECO:0000256" key="14">
    <source>
        <dbReference type="ARBA" id="ARBA00049296"/>
    </source>
</evidence>
<keyword evidence="5 17" id="KW-1133">Transmembrane helix</keyword>
<feature type="transmembrane region" description="Helical" evidence="17">
    <location>
        <begin position="65"/>
        <end position="86"/>
    </location>
</feature>
<comment type="catalytic activity">
    <reaction evidence="13">
        <text>9-octadecanoyloxy-octadecanoate + H2O = 9-hydroxy-octadecanoate + octadecanoate + H(+)</text>
        <dbReference type="Rhea" id="RHEA:52096"/>
        <dbReference type="ChEBI" id="CHEBI:15377"/>
        <dbReference type="ChEBI" id="CHEBI:15378"/>
        <dbReference type="ChEBI" id="CHEBI:25629"/>
        <dbReference type="ChEBI" id="CHEBI:136286"/>
        <dbReference type="ChEBI" id="CHEBI:136373"/>
    </reaction>
    <physiologicalReaction direction="left-to-right" evidence="13">
        <dbReference type="Rhea" id="RHEA:52097"/>
    </physiologicalReaction>
</comment>
<evidence type="ECO:0000256" key="15">
    <source>
        <dbReference type="ARBA" id="ARBA00049322"/>
    </source>
</evidence>
<evidence type="ECO:0000313" key="19">
    <source>
        <dbReference type="WBParaSite" id="GPLIN_000355700"/>
    </source>
</evidence>
<accession>A0A183BSH1</accession>
<comment type="catalytic activity">
    <reaction evidence="16">
        <text>12-(9Z-hexadecenoyloxy)-octadecanoate + H2O = 12-hydroxyoctadecanoate + (9Z)-hexadecenoate + H(+)</text>
        <dbReference type="Rhea" id="RHEA:52072"/>
        <dbReference type="ChEBI" id="CHEBI:15377"/>
        <dbReference type="ChEBI" id="CHEBI:15378"/>
        <dbReference type="ChEBI" id="CHEBI:32372"/>
        <dbReference type="ChEBI" id="CHEBI:84201"/>
        <dbReference type="ChEBI" id="CHEBI:136312"/>
    </reaction>
    <physiologicalReaction direction="left-to-right" evidence="16">
        <dbReference type="Rhea" id="RHEA:52073"/>
    </physiologicalReaction>
</comment>
<comment type="catalytic activity">
    <reaction evidence="11">
        <text>12-(9Z-octadecenoyloxy)-octadecanoate + H2O = 12-hydroxyoctadecanoate + (9Z)-octadecenoate + H(+)</text>
        <dbReference type="Rhea" id="RHEA:52060"/>
        <dbReference type="ChEBI" id="CHEBI:15377"/>
        <dbReference type="ChEBI" id="CHEBI:15378"/>
        <dbReference type="ChEBI" id="CHEBI:30823"/>
        <dbReference type="ChEBI" id="CHEBI:84201"/>
        <dbReference type="ChEBI" id="CHEBI:136302"/>
    </reaction>
    <physiologicalReaction direction="left-to-right" evidence="11">
        <dbReference type="Rhea" id="RHEA:52061"/>
    </physiologicalReaction>
</comment>
<evidence type="ECO:0000256" key="5">
    <source>
        <dbReference type="ARBA" id="ARBA00022989"/>
    </source>
</evidence>
<dbReference type="GO" id="GO:0012505">
    <property type="term" value="C:endomembrane system"/>
    <property type="evidence" value="ECO:0007669"/>
    <property type="project" value="UniProtKB-SubCell"/>
</dbReference>
<evidence type="ECO:0000256" key="9">
    <source>
        <dbReference type="ARBA" id="ARBA00047863"/>
    </source>
</evidence>
<keyword evidence="6 17" id="KW-0472">Membrane</keyword>
<evidence type="ECO:0000256" key="17">
    <source>
        <dbReference type="SAM" id="Phobius"/>
    </source>
</evidence>
<comment type="similarity">
    <text evidence="3">Belongs to the AIG1 family.</text>
</comment>
<comment type="catalytic activity">
    <reaction evidence="12">
        <text>9-(9Z-octadecenoyloxy)-octadecanoate + H2O = 9-hydroxy-octadecanoate + (9Z)-octadecenoate + H(+)</text>
        <dbReference type="Rhea" id="RHEA:52048"/>
        <dbReference type="ChEBI" id="CHEBI:15377"/>
        <dbReference type="ChEBI" id="CHEBI:15378"/>
        <dbReference type="ChEBI" id="CHEBI:30823"/>
        <dbReference type="ChEBI" id="CHEBI:136282"/>
        <dbReference type="ChEBI" id="CHEBI:136286"/>
    </reaction>
    <physiologicalReaction direction="left-to-right" evidence="12">
        <dbReference type="Rhea" id="RHEA:52049"/>
    </physiologicalReaction>
</comment>
<dbReference type="AlphaFoldDB" id="A0A183BSH1"/>
<reference evidence="18" key="1">
    <citation type="submission" date="2013-12" db="EMBL/GenBank/DDBJ databases">
        <authorList>
            <person name="Aslett M."/>
        </authorList>
    </citation>
    <scope>NUCLEOTIDE SEQUENCE [LARGE SCALE GENOMIC DNA]</scope>
    <source>
        <strain evidence="18">Lindley</strain>
    </source>
</reference>
<dbReference type="Pfam" id="PF04750">
    <property type="entry name" value="Far-17a_AIG1"/>
    <property type="match status" value="1"/>
</dbReference>
<dbReference type="GO" id="GO:0016020">
    <property type="term" value="C:membrane"/>
    <property type="evidence" value="ECO:0007669"/>
    <property type="project" value="InterPro"/>
</dbReference>
<evidence type="ECO:0000256" key="12">
    <source>
        <dbReference type="ARBA" id="ARBA00048800"/>
    </source>
</evidence>
<feature type="transmembrane region" description="Helical" evidence="17">
    <location>
        <begin position="25"/>
        <end position="45"/>
    </location>
</feature>
<dbReference type="WBParaSite" id="GPLIN_000355700">
    <property type="protein sequence ID" value="GPLIN_000355700"/>
    <property type="gene ID" value="GPLIN_000355700"/>
</dbReference>
<keyword evidence="4 17" id="KW-0812">Transmembrane</keyword>
<keyword evidence="18" id="KW-1185">Reference proteome</keyword>
<dbReference type="PANTHER" id="PTHR10989">
    <property type="entry name" value="ANDROGEN-INDUCED PROTEIN 1-RELATED"/>
    <property type="match status" value="1"/>
</dbReference>
<evidence type="ECO:0000256" key="11">
    <source>
        <dbReference type="ARBA" id="ARBA00048701"/>
    </source>
</evidence>
<evidence type="ECO:0000256" key="3">
    <source>
        <dbReference type="ARBA" id="ARBA00009300"/>
    </source>
</evidence>
<evidence type="ECO:0000256" key="1">
    <source>
        <dbReference type="ARBA" id="ARBA00000923"/>
    </source>
</evidence>
<name>A0A183BSH1_GLOPA</name>
<comment type="catalytic activity">
    <reaction evidence="10">
        <text>12-octadecanoyloxy-octadecanoate + H2O = 12-hydroxyoctadecanoate + octadecanoate + H(+)</text>
        <dbReference type="Rhea" id="RHEA:52080"/>
        <dbReference type="ChEBI" id="CHEBI:15377"/>
        <dbReference type="ChEBI" id="CHEBI:15378"/>
        <dbReference type="ChEBI" id="CHEBI:25629"/>
        <dbReference type="ChEBI" id="CHEBI:84201"/>
        <dbReference type="ChEBI" id="CHEBI:136330"/>
    </reaction>
    <physiologicalReaction direction="left-to-right" evidence="10">
        <dbReference type="Rhea" id="RHEA:52081"/>
    </physiologicalReaction>
</comment>
<reference evidence="19" key="3">
    <citation type="submission" date="2016-06" db="UniProtKB">
        <authorList>
            <consortium name="WormBaseParasite"/>
        </authorList>
    </citation>
    <scope>IDENTIFICATION</scope>
</reference>
<evidence type="ECO:0000256" key="8">
    <source>
        <dbReference type="ARBA" id="ARBA00047427"/>
    </source>
</evidence>
<dbReference type="PANTHER" id="PTHR10989:SF16">
    <property type="entry name" value="AT02829P-RELATED"/>
    <property type="match status" value="1"/>
</dbReference>
<comment type="subcellular location">
    <subcellularLocation>
        <location evidence="2">Endomembrane system</location>
        <topology evidence="2">Multi-pass membrane protein</topology>
    </subcellularLocation>
</comment>
<proteinExistence type="inferred from homology"/>
<evidence type="ECO:0000256" key="6">
    <source>
        <dbReference type="ARBA" id="ARBA00023136"/>
    </source>
</evidence>
<comment type="catalytic activity">
    <reaction evidence="9">
        <text>9-hexadecanoyloxy-octadecanoate + H2O = 9-hydroxy-octadecanoate + hexadecanoate + H(+)</text>
        <dbReference type="Rhea" id="RHEA:52052"/>
        <dbReference type="ChEBI" id="CHEBI:7896"/>
        <dbReference type="ChEBI" id="CHEBI:15377"/>
        <dbReference type="ChEBI" id="CHEBI:15378"/>
        <dbReference type="ChEBI" id="CHEBI:83670"/>
        <dbReference type="ChEBI" id="CHEBI:136286"/>
    </reaction>
    <physiologicalReaction direction="left-to-right" evidence="9">
        <dbReference type="Rhea" id="RHEA:52053"/>
    </physiologicalReaction>
</comment>
<protein>
    <submittedName>
        <fullName evidence="19">Inner membrane protein</fullName>
    </submittedName>
</protein>